<reference evidence="4 5" key="1">
    <citation type="submission" date="2016-10" db="EMBL/GenBank/DDBJ databases">
        <authorList>
            <person name="de Groot N.N."/>
        </authorList>
    </citation>
    <scope>NUCLEOTIDE SEQUENCE [LARGE SCALE GENOMIC DNA]</scope>
    <source>
        <strain evidence="4 5">DSM 45317</strain>
    </source>
</reference>
<keyword evidence="2" id="KW-1133">Transmembrane helix</keyword>
<name>A0A1I4IQP0_9ACTN</name>
<accession>A0A1I4IQP0</accession>
<feature type="region of interest" description="Disordered" evidence="1">
    <location>
        <begin position="226"/>
        <end position="250"/>
    </location>
</feature>
<protein>
    <recommendedName>
        <fullName evidence="6">Gram-positive cocci surface proteins LPxTG domain-containing protein</fullName>
    </recommendedName>
</protein>
<gene>
    <name evidence="4" type="ORF">SAMN04488085_11389</name>
</gene>
<evidence type="ECO:0000256" key="3">
    <source>
        <dbReference type="SAM" id="SignalP"/>
    </source>
</evidence>
<feature type="compositionally biased region" description="Low complexity" evidence="1">
    <location>
        <begin position="238"/>
        <end position="250"/>
    </location>
</feature>
<feature type="compositionally biased region" description="Low complexity" evidence="1">
    <location>
        <begin position="31"/>
        <end position="51"/>
    </location>
</feature>
<feature type="chain" id="PRO_5011704966" description="Gram-positive cocci surface proteins LPxTG domain-containing protein" evidence="3">
    <location>
        <begin position="36"/>
        <end position="310"/>
    </location>
</feature>
<keyword evidence="3" id="KW-0732">Signal</keyword>
<feature type="region of interest" description="Disordered" evidence="1">
    <location>
        <begin position="31"/>
        <end position="104"/>
    </location>
</feature>
<proteinExistence type="predicted"/>
<feature type="signal peptide" evidence="3">
    <location>
        <begin position="1"/>
        <end position="35"/>
    </location>
</feature>
<dbReference type="InParanoid" id="A0A1I4IQP0"/>
<keyword evidence="2" id="KW-0812">Transmembrane</keyword>
<keyword evidence="2" id="KW-0472">Membrane</keyword>
<organism evidence="4 5">
    <name type="scientific">Geodermatophilus ruber</name>
    <dbReference type="NCBI Taxonomy" id="504800"/>
    <lineage>
        <taxon>Bacteria</taxon>
        <taxon>Bacillati</taxon>
        <taxon>Actinomycetota</taxon>
        <taxon>Actinomycetes</taxon>
        <taxon>Geodermatophilales</taxon>
        <taxon>Geodermatophilaceae</taxon>
        <taxon>Geodermatophilus</taxon>
    </lineage>
</organism>
<dbReference type="AlphaFoldDB" id="A0A1I4IQP0"/>
<evidence type="ECO:0000313" key="4">
    <source>
        <dbReference type="EMBL" id="SFL56630.1"/>
    </source>
</evidence>
<evidence type="ECO:0000256" key="2">
    <source>
        <dbReference type="SAM" id="Phobius"/>
    </source>
</evidence>
<evidence type="ECO:0000313" key="5">
    <source>
        <dbReference type="Proteomes" id="UP000199152"/>
    </source>
</evidence>
<dbReference type="RefSeq" id="WP_143087221.1">
    <property type="nucleotide sequence ID" value="NZ_FOSW01000013.1"/>
</dbReference>
<evidence type="ECO:0008006" key="6">
    <source>
        <dbReference type="Google" id="ProtNLM"/>
    </source>
</evidence>
<feature type="compositionally biased region" description="Pro residues" evidence="1">
    <location>
        <begin position="226"/>
        <end position="237"/>
    </location>
</feature>
<keyword evidence="5" id="KW-1185">Reference proteome</keyword>
<dbReference type="EMBL" id="FOSW01000013">
    <property type="protein sequence ID" value="SFL56630.1"/>
    <property type="molecule type" value="Genomic_DNA"/>
</dbReference>
<sequence length="310" mass="29718">MSTHRSSSRGLRARRSLVAAGVAAAVVALPGPAGADDGGAPDPGPALGDVAGELDGAIGLLPAPWSAPTAGDPDAEPAGPVEERTGPGSAPATGAGAAPAPPAPGEVPLVEELLAGVHISPECVDGVLQGVRVAATGLSAGLQELLDQLVGGLQQGPAGLGDLVPLTGDGTTLLPAPTRSASGTGTVVLGSPEDLAGAPGAEELQRLADDLQALVEVVVYDCLPQPPGSPPAPPEAAPPVTGAPPAVEAPPAHEVVQPTVAAAPVVYPGYAPTGADGTDGTGAPAALGAAVLLAAGTGLAGVRRHSRAHR</sequence>
<feature type="compositionally biased region" description="Low complexity" evidence="1">
    <location>
        <begin position="86"/>
        <end position="98"/>
    </location>
</feature>
<feature type="transmembrane region" description="Helical" evidence="2">
    <location>
        <begin position="282"/>
        <end position="302"/>
    </location>
</feature>
<dbReference type="Proteomes" id="UP000199152">
    <property type="component" value="Unassembled WGS sequence"/>
</dbReference>
<dbReference type="STRING" id="504800.SAMN04488085_11389"/>
<evidence type="ECO:0000256" key="1">
    <source>
        <dbReference type="SAM" id="MobiDB-lite"/>
    </source>
</evidence>